<evidence type="ECO:0000313" key="6">
    <source>
        <dbReference type="Proteomes" id="UP001634747"/>
    </source>
</evidence>
<evidence type="ECO:0000256" key="2">
    <source>
        <dbReference type="ARBA" id="ARBA00022676"/>
    </source>
</evidence>
<organism evidence="5 6">
    <name type="scientific">Terriglobus aquaticus</name>
    <dbReference type="NCBI Taxonomy" id="940139"/>
    <lineage>
        <taxon>Bacteria</taxon>
        <taxon>Pseudomonadati</taxon>
        <taxon>Acidobacteriota</taxon>
        <taxon>Terriglobia</taxon>
        <taxon>Terriglobales</taxon>
        <taxon>Acidobacteriaceae</taxon>
        <taxon>Terriglobus</taxon>
    </lineage>
</organism>
<dbReference type="InterPro" id="IPR029044">
    <property type="entry name" value="Nucleotide-diphossugar_trans"/>
</dbReference>
<name>A0ABW9KPQ7_9BACT</name>
<evidence type="ECO:0000313" key="5">
    <source>
        <dbReference type="EMBL" id="MFN2977153.1"/>
    </source>
</evidence>
<accession>A0ABW9KPQ7</accession>
<evidence type="ECO:0000256" key="3">
    <source>
        <dbReference type="ARBA" id="ARBA00022679"/>
    </source>
</evidence>
<keyword evidence="2" id="KW-0328">Glycosyltransferase</keyword>
<dbReference type="EMBL" id="JBJYXY010000001">
    <property type="protein sequence ID" value="MFN2977153.1"/>
    <property type="molecule type" value="Genomic_DNA"/>
</dbReference>
<keyword evidence="6" id="KW-1185">Reference proteome</keyword>
<dbReference type="Proteomes" id="UP001634747">
    <property type="component" value="Unassembled WGS sequence"/>
</dbReference>
<sequence length="319" mass="34961">MSTGSAPSICVALVTFNRKHLLVECIDALLQQTHPVDRIFVIDNGSTDGTADLLRERGYLQNDRITLAREETNSGGAGGFHRGLQLGQQAGFDWIWLMDDDAEPAPDALQQALAASANTSAIAIANFKVSAEGVPQDNHMRLENGVAASTLAGTASPVPLRFSSFVGLLIRSAVIPQVGLPRAEFFLNGDDTEYCMRLRKAGPILLAPASIIRHKEAARSGYAERSFLGVRHARAPFRAFAFRYFELRNTTIIHRIEHGTLSALIFALRRVVALSAAILAFRDDRPLQRIRLVVKAHADAFRGNFDNGFPFRLLRQTSA</sequence>
<dbReference type="CDD" id="cd04185">
    <property type="entry name" value="GT_2_like_b"/>
    <property type="match status" value="1"/>
</dbReference>
<proteinExistence type="inferred from homology"/>
<dbReference type="Gene3D" id="3.90.550.10">
    <property type="entry name" value="Spore Coat Polysaccharide Biosynthesis Protein SpsA, Chain A"/>
    <property type="match status" value="1"/>
</dbReference>
<feature type="domain" description="Glycosyltransferase 2-like" evidence="4">
    <location>
        <begin position="10"/>
        <end position="142"/>
    </location>
</feature>
<gene>
    <name evidence="5" type="ORF">ACK2TP_15380</name>
</gene>
<comment type="caution">
    <text evidence="5">The sequence shown here is derived from an EMBL/GenBank/DDBJ whole genome shotgun (WGS) entry which is preliminary data.</text>
</comment>
<dbReference type="SUPFAM" id="SSF53448">
    <property type="entry name" value="Nucleotide-diphospho-sugar transferases"/>
    <property type="match status" value="1"/>
</dbReference>
<protein>
    <submittedName>
        <fullName evidence="5">Glycosyltransferase family 2 protein</fullName>
    </submittedName>
</protein>
<keyword evidence="3" id="KW-0808">Transferase</keyword>
<dbReference type="PANTHER" id="PTHR43179:SF12">
    <property type="entry name" value="GALACTOFURANOSYLTRANSFERASE GLFT2"/>
    <property type="match status" value="1"/>
</dbReference>
<dbReference type="PANTHER" id="PTHR43179">
    <property type="entry name" value="RHAMNOSYLTRANSFERASE WBBL"/>
    <property type="match status" value="1"/>
</dbReference>
<dbReference type="Pfam" id="PF00535">
    <property type="entry name" value="Glycos_transf_2"/>
    <property type="match status" value="1"/>
</dbReference>
<reference evidence="5 6" key="1">
    <citation type="submission" date="2024-12" db="EMBL/GenBank/DDBJ databases">
        <authorList>
            <person name="Lee Y."/>
        </authorList>
    </citation>
    <scope>NUCLEOTIDE SEQUENCE [LARGE SCALE GENOMIC DNA]</scope>
    <source>
        <strain evidence="5 6">03SUJ4</strain>
    </source>
</reference>
<dbReference type="InterPro" id="IPR001173">
    <property type="entry name" value="Glyco_trans_2-like"/>
</dbReference>
<evidence type="ECO:0000259" key="4">
    <source>
        <dbReference type="Pfam" id="PF00535"/>
    </source>
</evidence>
<evidence type="ECO:0000256" key="1">
    <source>
        <dbReference type="ARBA" id="ARBA00006739"/>
    </source>
</evidence>
<comment type="similarity">
    <text evidence="1">Belongs to the glycosyltransferase 2 family.</text>
</comment>
<dbReference type="RefSeq" id="WP_263414675.1">
    <property type="nucleotide sequence ID" value="NZ_BAABBH010000001.1"/>
</dbReference>